<keyword evidence="2" id="KW-0963">Cytoplasm</keyword>
<sequence>MRGAARRGAVPVISSHNTPRGRGARALTVISALSDLPPGNVDCGITVHRGCRSLLTECSSRNRFKEPPTQSSGKVWSRVQYYNLALRESAVAGGGPPGMTVAPRGQSRRPAAARSPDLAHSSTSGSIPGEMEEPDVAKLKPVTDDSASQLSSSAEAIVLEDAHYLSVQAELEFDAQDFEVESWSLAVDPQYAKNHSKEATKRQDVIYELIQTEIHHVRTLKIMLWVYAHKMRETVQVERVFPRLEHLLEVHRNFLSLLKDRRRESLEPDSERNYCIQRIGDIIASQFSGTMGERLKDGYGGFCCRHTEAVSYYKDQLQNNKKFQTLIRKISNLPIVKRQGVQECILLVTQRITKYPVLMERILQNTAAGTEEHRELAEGLALIRAAITQVDAQVNDYEKATRLKEIGSKIEPKSVGKVKDGRGLSREDLGRGGRKLLHEGTVTWKAASGRLKETLAVLLTDVLLLLQEKDQKYTFSTVDNKPSVISLQKLIVREVAHEEKGMFLICASSNEPEMYEIHTASKEERNLWMGAIRQAVENCPHVGEESFVEQEDERLNRLKELQERLSLKDAQIMQSLNGKLQIFADLAEFSAGVPTGSRTRLLLRGDSSDLQQGENLLKDAITEAESLQELLLSGRRETPLESERSQSPGGLPCRAETSGSYDSLPTSLCKTGSMRKAAAGQESRSRDRSQRARSDPQLRETGDSQQSAVGGPLGNGDTRCSNSFPETEFLDRVLMLSQRLYSLQAIISQQDGQVGQQRATLANREQSGRPRGGTPLEQEKQREELADLRRLQSQHQQEQARWQRERQREQREVEESGGHLRRREEACRALEERLAEEHRELELQRDKYRQDLERLRESSAAVEKEREWMERQQKRQRSHRPPESSLSFNGVSGTMNEPVPLRGPSVAHPDLPERLETLLRRDSSTSVMGKAEVPIHLISTTNQQLQQRGVPQQIPTKLAALSKGKEKSGKGKGSQRSDSMASADTKQAPPVKQSAKEEGVPKSKGPVTPPQPHHTDPASILDLDANSLPPGPPPQQLAGHPPKEDVIFF</sequence>
<feature type="region of interest" description="Disordered" evidence="9">
    <location>
        <begin position="960"/>
        <end position="1049"/>
    </location>
</feature>
<dbReference type="CDD" id="cd00160">
    <property type="entry name" value="RhoGEF"/>
    <property type="match status" value="1"/>
</dbReference>
<dbReference type="Proteomes" id="UP000261540">
    <property type="component" value="Unplaced"/>
</dbReference>
<evidence type="ECO:0000256" key="2">
    <source>
        <dbReference type="ARBA" id="ARBA00022490"/>
    </source>
</evidence>
<dbReference type="PROSITE" id="PS50003">
    <property type="entry name" value="PH_DOMAIN"/>
    <property type="match status" value="1"/>
</dbReference>
<evidence type="ECO:0000313" key="12">
    <source>
        <dbReference type="Ensembl" id="ENSPKIP00000030172.1"/>
    </source>
</evidence>
<dbReference type="GO" id="GO:0005737">
    <property type="term" value="C:cytoplasm"/>
    <property type="evidence" value="ECO:0007669"/>
    <property type="project" value="UniProtKB-SubCell"/>
</dbReference>
<feature type="compositionally biased region" description="Basic and acidic residues" evidence="9">
    <location>
        <begin position="801"/>
        <end position="822"/>
    </location>
</feature>
<dbReference type="FunFam" id="1.20.900.10:FF:000004">
    <property type="entry name" value="Rho guanine nucleotide exchange factor 2"/>
    <property type="match status" value="1"/>
</dbReference>
<dbReference type="SMART" id="SM00233">
    <property type="entry name" value="PH"/>
    <property type="match status" value="1"/>
</dbReference>
<dbReference type="GO" id="GO:0008270">
    <property type="term" value="F:zinc ion binding"/>
    <property type="evidence" value="ECO:0007669"/>
    <property type="project" value="UniProtKB-KW"/>
</dbReference>
<name>A0A3B3SHH3_9TELE</name>
<reference evidence="12" key="1">
    <citation type="submission" date="2025-08" db="UniProtKB">
        <authorList>
            <consortium name="Ensembl"/>
        </authorList>
    </citation>
    <scope>IDENTIFICATION</scope>
</reference>
<evidence type="ECO:0000259" key="11">
    <source>
        <dbReference type="PROSITE" id="PS50010"/>
    </source>
</evidence>
<reference evidence="12" key="2">
    <citation type="submission" date="2025-09" db="UniProtKB">
        <authorList>
            <consortium name="Ensembl"/>
        </authorList>
    </citation>
    <scope>IDENTIFICATION</scope>
</reference>
<dbReference type="AlphaFoldDB" id="A0A3B3SHH3"/>
<feature type="domain" description="PH" evidence="10">
    <location>
        <begin position="435"/>
        <end position="537"/>
    </location>
</feature>
<organism evidence="12 13">
    <name type="scientific">Paramormyrops kingsleyae</name>
    <dbReference type="NCBI Taxonomy" id="1676925"/>
    <lineage>
        <taxon>Eukaryota</taxon>
        <taxon>Metazoa</taxon>
        <taxon>Chordata</taxon>
        <taxon>Craniata</taxon>
        <taxon>Vertebrata</taxon>
        <taxon>Euteleostomi</taxon>
        <taxon>Actinopterygii</taxon>
        <taxon>Neopterygii</taxon>
        <taxon>Teleostei</taxon>
        <taxon>Osteoglossocephala</taxon>
        <taxon>Osteoglossomorpha</taxon>
        <taxon>Osteoglossiformes</taxon>
        <taxon>Mormyridae</taxon>
        <taxon>Paramormyrops</taxon>
    </lineage>
</organism>
<dbReference type="SUPFAM" id="SSF48065">
    <property type="entry name" value="DBL homology domain (DH-domain)"/>
    <property type="match status" value="1"/>
</dbReference>
<feature type="compositionally biased region" description="Polar residues" evidence="9">
    <location>
        <begin position="976"/>
        <end position="985"/>
    </location>
</feature>
<evidence type="ECO:0000259" key="10">
    <source>
        <dbReference type="PROSITE" id="PS50003"/>
    </source>
</evidence>
<keyword evidence="6" id="KW-0863">Zinc-finger</keyword>
<dbReference type="Gene3D" id="1.20.900.10">
    <property type="entry name" value="Dbl homology (DH) domain"/>
    <property type="match status" value="1"/>
</dbReference>
<dbReference type="PANTHER" id="PTHR13944">
    <property type="entry name" value="AGAP007712-PA"/>
    <property type="match status" value="1"/>
</dbReference>
<keyword evidence="3" id="KW-0597">Phosphoprotein</keyword>
<dbReference type="Gene3D" id="2.30.29.30">
    <property type="entry name" value="Pleckstrin-homology domain (PH domain)/Phosphotyrosine-binding domain (PTB)"/>
    <property type="match status" value="1"/>
</dbReference>
<feature type="region of interest" description="Disordered" evidence="9">
    <location>
        <begin position="635"/>
        <end position="722"/>
    </location>
</feature>
<keyword evidence="5" id="KW-0479">Metal-binding</keyword>
<dbReference type="InterPro" id="IPR041020">
    <property type="entry name" value="PH_16"/>
</dbReference>
<dbReference type="InterPro" id="IPR000219">
    <property type="entry name" value="DH_dom"/>
</dbReference>
<dbReference type="InterPro" id="IPR001849">
    <property type="entry name" value="PH_domain"/>
</dbReference>
<feature type="compositionally biased region" description="Basic and acidic residues" evidence="9">
    <location>
        <begin position="683"/>
        <end position="702"/>
    </location>
</feature>
<evidence type="ECO:0000256" key="3">
    <source>
        <dbReference type="ARBA" id="ARBA00022553"/>
    </source>
</evidence>
<keyword evidence="8" id="KW-0175">Coiled coil</keyword>
<feature type="compositionally biased region" description="Basic and acidic residues" evidence="9">
    <location>
        <begin position="635"/>
        <end position="644"/>
    </location>
</feature>
<feature type="compositionally biased region" description="Polar residues" evidence="9">
    <location>
        <begin position="884"/>
        <end position="895"/>
    </location>
</feature>
<evidence type="ECO:0000256" key="8">
    <source>
        <dbReference type="ARBA" id="ARBA00023054"/>
    </source>
</evidence>
<feature type="region of interest" description="Disordered" evidence="9">
    <location>
        <begin position="853"/>
        <end position="910"/>
    </location>
</feature>
<feature type="compositionally biased region" description="Polar residues" evidence="9">
    <location>
        <begin position="657"/>
        <end position="670"/>
    </location>
</feature>
<dbReference type="Ensembl" id="ENSPKIT00000010979.1">
    <property type="protein sequence ID" value="ENSPKIP00000030172.1"/>
    <property type="gene ID" value="ENSPKIG00000011091.1"/>
</dbReference>
<dbReference type="GO" id="GO:0005886">
    <property type="term" value="C:plasma membrane"/>
    <property type="evidence" value="ECO:0007669"/>
    <property type="project" value="TreeGrafter"/>
</dbReference>
<proteinExistence type="predicted"/>
<dbReference type="Pfam" id="PF00621">
    <property type="entry name" value="RhoGEF"/>
    <property type="match status" value="1"/>
</dbReference>
<keyword evidence="13" id="KW-1185">Reference proteome</keyword>
<dbReference type="PROSITE" id="PS50010">
    <property type="entry name" value="DH_2"/>
    <property type="match status" value="1"/>
</dbReference>
<evidence type="ECO:0000256" key="1">
    <source>
        <dbReference type="ARBA" id="ARBA00004496"/>
    </source>
</evidence>
<protein>
    <submittedName>
        <fullName evidence="12">Rho/Rac guanine nucleotide exchange factor 18</fullName>
    </submittedName>
</protein>
<feature type="compositionally biased region" description="Basic and acidic residues" evidence="9">
    <location>
        <begin position="853"/>
        <end position="873"/>
    </location>
</feature>
<dbReference type="SMART" id="SM00325">
    <property type="entry name" value="RhoGEF"/>
    <property type="match status" value="1"/>
</dbReference>
<dbReference type="InterPro" id="IPR051632">
    <property type="entry name" value="Rho_GEF"/>
</dbReference>
<dbReference type="InterPro" id="IPR011993">
    <property type="entry name" value="PH-like_dom_sf"/>
</dbReference>
<comment type="subcellular location">
    <subcellularLocation>
        <location evidence="1">Cytoplasm</location>
    </subcellularLocation>
</comment>
<keyword evidence="7" id="KW-0862">Zinc</keyword>
<dbReference type="InterPro" id="IPR035899">
    <property type="entry name" value="DBL_dom_sf"/>
</dbReference>
<evidence type="ECO:0000256" key="9">
    <source>
        <dbReference type="SAM" id="MobiDB-lite"/>
    </source>
</evidence>
<dbReference type="PANTHER" id="PTHR13944:SF23">
    <property type="entry name" value="RHO GUANINE NUCLEOTIDE EXCHANGE FACTOR 18"/>
    <property type="match status" value="1"/>
</dbReference>
<evidence type="ECO:0000256" key="6">
    <source>
        <dbReference type="ARBA" id="ARBA00022771"/>
    </source>
</evidence>
<evidence type="ECO:0000313" key="13">
    <source>
        <dbReference type="Proteomes" id="UP000261540"/>
    </source>
</evidence>
<feature type="region of interest" description="Disordered" evidence="9">
    <location>
        <begin position="1"/>
        <end position="20"/>
    </location>
</feature>
<dbReference type="GO" id="GO:0005085">
    <property type="term" value="F:guanyl-nucleotide exchange factor activity"/>
    <property type="evidence" value="ECO:0007669"/>
    <property type="project" value="UniProtKB-KW"/>
</dbReference>
<dbReference type="Pfam" id="PF17838">
    <property type="entry name" value="PH_16"/>
    <property type="match status" value="1"/>
</dbReference>
<feature type="compositionally biased region" description="Basic and acidic residues" evidence="9">
    <location>
        <begin position="777"/>
        <end position="790"/>
    </location>
</feature>
<dbReference type="GO" id="GO:0035023">
    <property type="term" value="P:regulation of Rho protein signal transduction"/>
    <property type="evidence" value="ECO:0007669"/>
    <property type="project" value="TreeGrafter"/>
</dbReference>
<feature type="compositionally biased region" description="Polar residues" evidence="9">
    <location>
        <begin position="750"/>
        <end position="765"/>
    </location>
</feature>
<dbReference type="GeneTree" id="ENSGT00940000157375"/>
<feature type="region of interest" description="Disordered" evidence="9">
    <location>
        <begin position="92"/>
        <end position="135"/>
    </location>
</feature>
<keyword evidence="4" id="KW-0344">Guanine-nucleotide releasing factor</keyword>
<dbReference type="FunFam" id="2.30.29.30:FF:000021">
    <property type="entry name" value="Rho guanine nucleotide exchange factor 2"/>
    <property type="match status" value="1"/>
</dbReference>
<feature type="region of interest" description="Disordered" evidence="9">
    <location>
        <begin position="750"/>
        <end position="822"/>
    </location>
</feature>
<dbReference type="STRING" id="1676925.ENSPKIP00000030172"/>
<evidence type="ECO:0000256" key="4">
    <source>
        <dbReference type="ARBA" id="ARBA00022658"/>
    </source>
</evidence>
<dbReference type="SUPFAM" id="SSF50729">
    <property type="entry name" value="PH domain-like"/>
    <property type="match status" value="1"/>
</dbReference>
<evidence type="ECO:0000256" key="5">
    <source>
        <dbReference type="ARBA" id="ARBA00022723"/>
    </source>
</evidence>
<accession>A0A3B3SHH3</accession>
<feature type="domain" description="DH" evidence="11">
    <location>
        <begin position="201"/>
        <end position="393"/>
    </location>
</feature>
<evidence type="ECO:0000256" key="7">
    <source>
        <dbReference type="ARBA" id="ARBA00022833"/>
    </source>
</evidence>